<evidence type="ECO:0000256" key="4">
    <source>
        <dbReference type="RuleBase" id="RU003690"/>
    </source>
</evidence>
<dbReference type="EMBL" id="BAVS01000002">
    <property type="protein sequence ID" value="GAE91933.1"/>
    <property type="molecule type" value="Genomic_DNA"/>
</dbReference>
<dbReference type="Gene3D" id="3.20.20.80">
    <property type="entry name" value="Glycosidases"/>
    <property type="match status" value="1"/>
</dbReference>
<gene>
    <name evidence="5" type="ORF">JCM21714_904</name>
</gene>
<dbReference type="PRINTS" id="PR00131">
    <property type="entry name" value="GLHYDRLASE1"/>
</dbReference>
<dbReference type="PANTHER" id="PTHR10353:SF36">
    <property type="entry name" value="LP05116P"/>
    <property type="match status" value="1"/>
</dbReference>
<dbReference type="eggNOG" id="COG2723">
    <property type="taxonomic scope" value="Bacteria"/>
</dbReference>
<dbReference type="GO" id="GO:0005975">
    <property type="term" value="P:carbohydrate metabolic process"/>
    <property type="evidence" value="ECO:0007669"/>
    <property type="project" value="InterPro"/>
</dbReference>
<dbReference type="PANTHER" id="PTHR10353">
    <property type="entry name" value="GLYCOSYL HYDROLASE"/>
    <property type="match status" value="1"/>
</dbReference>
<organism evidence="5 6">
    <name type="scientific">Gracilibacillus boraciitolerans JCM 21714</name>
    <dbReference type="NCBI Taxonomy" id="1298598"/>
    <lineage>
        <taxon>Bacteria</taxon>
        <taxon>Bacillati</taxon>
        <taxon>Bacillota</taxon>
        <taxon>Bacilli</taxon>
        <taxon>Bacillales</taxon>
        <taxon>Bacillaceae</taxon>
        <taxon>Gracilibacillus</taxon>
    </lineage>
</organism>
<keyword evidence="2" id="KW-0378">Hydrolase</keyword>
<keyword evidence="3" id="KW-0326">Glycosidase</keyword>
<keyword evidence="6" id="KW-1185">Reference proteome</keyword>
<dbReference type="GO" id="GO:0008422">
    <property type="term" value="F:beta-glucosidase activity"/>
    <property type="evidence" value="ECO:0007669"/>
    <property type="project" value="TreeGrafter"/>
</dbReference>
<evidence type="ECO:0000313" key="5">
    <source>
        <dbReference type="EMBL" id="GAE91933.1"/>
    </source>
</evidence>
<dbReference type="InterPro" id="IPR001360">
    <property type="entry name" value="Glyco_hydro_1"/>
</dbReference>
<dbReference type="Proteomes" id="UP000019102">
    <property type="component" value="Unassembled WGS sequence"/>
</dbReference>
<dbReference type="AlphaFoldDB" id="W4VGL2"/>
<dbReference type="STRING" id="1298598.JCM21714_904"/>
<reference evidence="5 6" key="1">
    <citation type="journal article" date="2014" name="Genome Announc.">
        <title>Draft Genome Sequence of the Boron-Tolerant and Moderately Halotolerant Bacterium Gracilibacillus boraciitolerans JCM 21714T.</title>
        <authorList>
            <person name="Ahmed I."/>
            <person name="Oshima K."/>
            <person name="Suda W."/>
            <person name="Kitamura K."/>
            <person name="Iida T."/>
            <person name="Ohmori Y."/>
            <person name="Fujiwara T."/>
            <person name="Hattori M."/>
            <person name="Ohkuma M."/>
        </authorList>
    </citation>
    <scope>NUCLEOTIDE SEQUENCE [LARGE SCALE GENOMIC DNA]</scope>
    <source>
        <strain evidence="5 6">JCM 21714</strain>
    </source>
</reference>
<evidence type="ECO:0000256" key="3">
    <source>
        <dbReference type="ARBA" id="ARBA00023295"/>
    </source>
</evidence>
<comment type="similarity">
    <text evidence="1 4">Belongs to the glycosyl hydrolase 1 family.</text>
</comment>
<dbReference type="InterPro" id="IPR017853">
    <property type="entry name" value="GH"/>
</dbReference>
<accession>W4VGL2</accession>
<dbReference type="SUPFAM" id="SSF51445">
    <property type="entry name" value="(Trans)glycosidases"/>
    <property type="match status" value="1"/>
</dbReference>
<comment type="caution">
    <text evidence="5">The sequence shown here is derived from an EMBL/GenBank/DDBJ whole genome shotgun (WGS) entry which is preliminary data.</text>
</comment>
<dbReference type="Pfam" id="PF00232">
    <property type="entry name" value="Glyco_hydro_1"/>
    <property type="match status" value="1"/>
</dbReference>
<name>W4VGL2_9BACI</name>
<proteinExistence type="inferred from homology"/>
<protein>
    <submittedName>
        <fullName evidence="5">Beta-galactosidase</fullName>
    </submittedName>
</protein>
<sequence>MGDIPIFITENGSCYNDEPENGRVKDVGRINYLQQHLTALSRAISSGVNIKGYITWSLMDNYEWAEGYTMRFGIVHVNYRTLERTKKDSYYWYKQMIDNNWFEN</sequence>
<evidence type="ECO:0000256" key="2">
    <source>
        <dbReference type="ARBA" id="ARBA00022801"/>
    </source>
</evidence>
<evidence type="ECO:0000256" key="1">
    <source>
        <dbReference type="ARBA" id="ARBA00010838"/>
    </source>
</evidence>
<evidence type="ECO:0000313" key="6">
    <source>
        <dbReference type="Proteomes" id="UP000019102"/>
    </source>
</evidence>